<dbReference type="Pfam" id="PF01640">
    <property type="entry name" value="Peptidase_C10"/>
    <property type="match status" value="1"/>
</dbReference>
<dbReference type="SMART" id="SM00710">
    <property type="entry name" value="PbH1"/>
    <property type="match status" value="7"/>
</dbReference>
<dbReference type="Gene3D" id="2.60.40.4070">
    <property type="match status" value="1"/>
</dbReference>
<dbReference type="InterPro" id="IPR038765">
    <property type="entry name" value="Papain-like_cys_pep_sf"/>
</dbReference>
<evidence type="ECO:0000313" key="11">
    <source>
        <dbReference type="Proteomes" id="UP000777784"/>
    </source>
</evidence>
<reference evidence="10" key="1">
    <citation type="submission" date="2021-05" db="EMBL/GenBank/DDBJ databases">
        <title>Energy efficiency and biological interactions define the core microbiome of deep oligotrophic groundwater.</title>
        <authorList>
            <person name="Mehrshad M."/>
            <person name="Lopez-Fernandez M."/>
            <person name="Bell E."/>
            <person name="Bernier-Latmani R."/>
            <person name="Bertilsson S."/>
            <person name="Dopson M."/>
        </authorList>
    </citation>
    <scope>NUCLEOTIDE SEQUENCE</scope>
    <source>
        <strain evidence="10">Modern_marine.mb.64</strain>
    </source>
</reference>
<dbReference type="NCBIfam" id="TIGR04183">
    <property type="entry name" value="Por_Secre_tail"/>
    <property type="match status" value="1"/>
</dbReference>
<sequence length="1110" mass="119545">MLCRNQNKHWYLQNSIPGLLILILLGVLSLLPLEARAETATADEMETVATNWLATMVHQHGDWAGEIHPRIESVQEIRVGETLLARCYSIFPQGHIVVPVLMEMSPVKVSSETCGLDVQQAQGFPQLLREILKHRAQLFMERYGSLAAAQPATGEVLFDRAHRETWDRYLAHPADFARSLGEDPLFSRGEVGPLLTTAWHQGDPYNNYAPMGDGGRCVVGCVATATAQIMRYWNWPPRGVSGWSYYWGGDTSCGGSSPGDWLYAEFSDPYDWDNMPNSCTGGCTPEQEDALAELNYEVGIAFEMVYGACGSGAYTSDIIDVLPNYFRYDNTINEVSRSSHDPDSWFHIIQDEIDAGRPMAYSFRYSATEGHAIVCDGWRDTQGFNQYHMNYGWGGSYNAWFSIDAIYHTYDIGQEKLYRRIMPKIGYVFTVLPDGSGDYPTIQAAIDDVLDADIIELGDGVFTGEGNRDLNFNGHPITVRSAGGDPEYCIIDCEGNPEEHRGFNFVSGEGASSVLEGITIRNGYMGADSSGAAIVCANNSSPTIRNCLIRDSESLNNGGGILCSGSSPLITESIFSSNLAAGNGGAIIVQDGAQPSITHCTFFANGALAGGALWISDDSAAEFENGIIVSGTGGGAVQCEGGVISDPLVCCDIFNNTGGDWVGCIADQYGVDGNISEDPLFCDQENENFHLQSESPCRADYNPTCGQIGALPLGCDVVIVSADGSGDFPTIQEAIDASLDGYIIELTNGIYVGDGNRNLDFGGRAITLRSQSGNPYACVIDCQGSESSTQRGFYFRSAEGPDAVVEGIKVRNGYRRYDSGGAAWCRDASNPTFINCVFSNNHTGISGGAIYCSGQSDASFINCTFYDNSADNGGAIYVSNSLPVISNCTFADNAAEVHGSALCTNSNTFNVQNSLFAYNDQMEAVHCLSQSVILSCCDIYGNSGGDWVGSIAGQEGVDGNICEDPLFCNPQIGDYAIAIDSPCAPFSPPNVECDLIGAWGTDTCDPSAVDSEPLPWSVHLGQAAPNPFRQSTTITYTIPGGSGGVPVHLNVFDPAGRLVRTLVNEDRSAGIHHVKWDGRNDNGAPVASGIYFYQLPFMGEKQTKRIVLIR</sequence>
<keyword evidence="4" id="KW-0964">Secreted</keyword>
<dbReference type="InterPro" id="IPR011050">
    <property type="entry name" value="Pectin_lyase_fold/virulence"/>
</dbReference>
<keyword evidence="7" id="KW-0998">Cell outer membrane</keyword>
<name>A0A948RSP3_UNCEI</name>
<dbReference type="PRINTS" id="PR00797">
    <property type="entry name" value="STREPTOPAIN"/>
</dbReference>
<protein>
    <submittedName>
        <fullName evidence="10">C10 family peptidase</fullName>
    </submittedName>
</protein>
<dbReference type="AlphaFoldDB" id="A0A948RSP3"/>
<feature type="active site" description="Proton acceptor" evidence="8">
    <location>
        <position position="371"/>
    </location>
</feature>
<comment type="caution">
    <text evidence="10">The sequence shown here is derived from an EMBL/GenBank/DDBJ whole genome shotgun (WGS) entry which is preliminary data.</text>
</comment>
<dbReference type="InterPro" id="IPR003368">
    <property type="entry name" value="POMP_repeat"/>
</dbReference>
<dbReference type="GO" id="GO:0009279">
    <property type="term" value="C:cell outer membrane"/>
    <property type="evidence" value="ECO:0007669"/>
    <property type="project" value="UniProtKB-SubCell"/>
</dbReference>
<dbReference type="GO" id="GO:0006508">
    <property type="term" value="P:proteolysis"/>
    <property type="evidence" value="ECO:0007669"/>
    <property type="project" value="InterPro"/>
</dbReference>
<dbReference type="SUPFAM" id="SSF54001">
    <property type="entry name" value="Cysteine proteinases"/>
    <property type="match status" value="1"/>
</dbReference>
<feature type="active site" description="Nucleophile" evidence="8">
    <location>
        <position position="221"/>
    </location>
</feature>
<dbReference type="InterPro" id="IPR000200">
    <property type="entry name" value="Peptidase_C10"/>
</dbReference>
<dbReference type="GO" id="GO:0008234">
    <property type="term" value="F:cysteine-type peptidase activity"/>
    <property type="evidence" value="ECO:0007669"/>
    <property type="project" value="InterPro"/>
</dbReference>
<organism evidence="10 11">
    <name type="scientific">Eiseniibacteriota bacterium</name>
    <dbReference type="NCBI Taxonomy" id="2212470"/>
    <lineage>
        <taxon>Bacteria</taxon>
        <taxon>Candidatus Eiseniibacteriota</taxon>
    </lineage>
</organism>
<evidence type="ECO:0000256" key="7">
    <source>
        <dbReference type="ARBA" id="ARBA00023237"/>
    </source>
</evidence>
<dbReference type="Pfam" id="PF13860">
    <property type="entry name" value="FlgD_ig"/>
    <property type="match status" value="1"/>
</dbReference>
<keyword evidence="6" id="KW-0472">Membrane</keyword>
<dbReference type="GO" id="GO:0005576">
    <property type="term" value="C:extracellular region"/>
    <property type="evidence" value="ECO:0007669"/>
    <property type="project" value="UniProtKB-SubCell"/>
</dbReference>
<keyword evidence="5" id="KW-0732">Signal</keyword>
<dbReference type="InterPro" id="IPR012334">
    <property type="entry name" value="Pectin_lyas_fold"/>
</dbReference>
<evidence type="ECO:0000256" key="2">
    <source>
        <dbReference type="ARBA" id="ARBA00004442"/>
    </source>
</evidence>
<feature type="domain" description="FlgD/Vpr Ig-like" evidence="9">
    <location>
        <begin position="1034"/>
        <end position="1092"/>
    </location>
</feature>
<dbReference type="InterPro" id="IPR025965">
    <property type="entry name" value="FlgD/Vpr_Ig-like"/>
</dbReference>
<evidence type="ECO:0000259" key="9">
    <source>
        <dbReference type="Pfam" id="PF13860"/>
    </source>
</evidence>
<dbReference type="InterPro" id="IPR044934">
    <property type="entry name" value="Streptopain_sf"/>
</dbReference>
<dbReference type="Gene3D" id="2.160.20.10">
    <property type="entry name" value="Single-stranded right-handed beta-helix, Pectin lyase-like"/>
    <property type="match status" value="2"/>
</dbReference>
<proteinExistence type="predicted"/>
<evidence type="ECO:0000256" key="3">
    <source>
        <dbReference type="ARBA" id="ARBA00004613"/>
    </source>
</evidence>
<evidence type="ECO:0000256" key="6">
    <source>
        <dbReference type="ARBA" id="ARBA00023136"/>
    </source>
</evidence>
<dbReference type="Gene3D" id="3.90.70.50">
    <property type="entry name" value="Peptidase C10, streptopain"/>
    <property type="match status" value="1"/>
</dbReference>
<dbReference type="Proteomes" id="UP000777784">
    <property type="component" value="Unassembled WGS sequence"/>
</dbReference>
<dbReference type="PANTHER" id="PTHR11319">
    <property type="entry name" value="G PROTEIN-COUPLED RECEPTOR-RELATED"/>
    <property type="match status" value="1"/>
</dbReference>
<evidence type="ECO:0000256" key="8">
    <source>
        <dbReference type="PIRSR" id="PIRSR600200-1"/>
    </source>
</evidence>
<evidence type="ECO:0000256" key="5">
    <source>
        <dbReference type="ARBA" id="ARBA00022729"/>
    </source>
</evidence>
<comment type="subcellular location">
    <subcellularLocation>
        <location evidence="1">Cell envelope</location>
    </subcellularLocation>
    <subcellularLocation>
        <location evidence="2">Cell outer membrane</location>
    </subcellularLocation>
    <subcellularLocation>
        <location evidence="3">Secreted</location>
    </subcellularLocation>
</comment>
<dbReference type="PANTHER" id="PTHR11319:SF35">
    <property type="entry name" value="OUTER MEMBRANE PROTEIN PMPC-RELATED"/>
    <property type="match status" value="1"/>
</dbReference>
<gene>
    <name evidence="10" type="ORF">KJ970_03015</name>
</gene>
<dbReference type="InterPro" id="IPR026444">
    <property type="entry name" value="Secre_tail"/>
</dbReference>
<evidence type="ECO:0000256" key="4">
    <source>
        <dbReference type="ARBA" id="ARBA00022525"/>
    </source>
</evidence>
<accession>A0A948RSP3</accession>
<dbReference type="Pfam" id="PF02415">
    <property type="entry name" value="Chlam_PMP"/>
    <property type="match status" value="2"/>
</dbReference>
<evidence type="ECO:0000256" key="1">
    <source>
        <dbReference type="ARBA" id="ARBA00004196"/>
    </source>
</evidence>
<dbReference type="InterPro" id="IPR006626">
    <property type="entry name" value="PbH1"/>
</dbReference>
<dbReference type="EMBL" id="JAHJDP010000019">
    <property type="protein sequence ID" value="MBU2689871.1"/>
    <property type="molecule type" value="Genomic_DNA"/>
</dbReference>
<evidence type="ECO:0000313" key="10">
    <source>
        <dbReference type="EMBL" id="MBU2689871.1"/>
    </source>
</evidence>
<dbReference type="SUPFAM" id="SSF51126">
    <property type="entry name" value="Pectin lyase-like"/>
    <property type="match status" value="2"/>
</dbReference>